<dbReference type="PANTHER" id="PTHR24174">
    <property type="entry name" value="ANKYRIN REPEAT AND STERILE ALPHA MOTIF DOMAIN-CONTAINING PROTEIN 1"/>
    <property type="match status" value="1"/>
</dbReference>
<reference evidence="4 5" key="1">
    <citation type="journal article" date="2013" name="Nat. Commun.">
        <title>Genome analysis reveals insights into physiology and longevity of the Brandt's bat Myotis brandtii.</title>
        <authorList>
            <person name="Seim I."/>
            <person name="Fang X."/>
            <person name="Xiong Z."/>
            <person name="Lobanov A.V."/>
            <person name="Huang Z."/>
            <person name="Ma S."/>
            <person name="Feng Y."/>
            <person name="Turanov A.A."/>
            <person name="Zhu Y."/>
            <person name="Lenz T.L."/>
            <person name="Gerashchenko M.V."/>
            <person name="Fan D."/>
            <person name="Hee Yim S."/>
            <person name="Yao X."/>
            <person name="Jordan D."/>
            <person name="Xiong Y."/>
            <person name="Ma Y."/>
            <person name="Lyapunov A.N."/>
            <person name="Chen G."/>
            <person name="Kulakova O.I."/>
            <person name="Sun Y."/>
            <person name="Lee S.G."/>
            <person name="Bronson R.T."/>
            <person name="Moskalev A.A."/>
            <person name="Sunyaev S.R."/>
            <person name="Zhang G."/>
            <person name="Krogh A."/>
            <person name="Wang J."/>
            <person name="Gladyshev V.N."/>
        </authorList>
    </citation>
    <scope>NUCLEOTIDE SEQUENCE [LARGE SCALE GENOMIC DNA]</scope>
</reference>
<dbReference type="InterPro" id="IPR033635">
    <property type="entry name" value="ANKS1/Caskin"/>
</dbReference>
<dbReference type="AlphaFoldDB" id="S7PGC0"/>
<keyword evidence="2 3" id="KW-0040">ANK repeat</keyword>
<proteinExistence type="predicted"/>
<dbReference type="InterPro" id="IPR002110">
    <property type="entry name" value="Ankyrin_rpt"/>
</dbReference>
<protein>
    <submittedName>
        <fullName evidence="4">Caskin-1</fullName>
    </submittedName>
</protein>
<evidence type="ECO:0000313" key="4">
    <source>
        <dbReference type="EMBL" id="EPQ09638.1"/>
    </source>
</evidence>
<dbReference type="Pfam" id="PF12796">
    <property type="entry name" value="Ank_2"/>
    <property type="match status" value="1"/>
</dbReference>
<organism evidence="4 5">
    <name type="scientific">Myotis brandtii</name>
    <name type="common">Brandt's bat</name>
    <dbReference type="NCBI Taxonomy" id="109478"/>
    <lineage>
        <taxon>Eukaryota</taxon>
        <taxon>Metazoa</taxon>
        <taxon>Chordata</taxon>
        <taxon>Craniata</taxon>
        <taxon>Vertebrata</taxon>
        <taxon>Euteleostomi</taxon>
        <taxon>Mammalia</taxon>
        <taxon>Eutheria</taxon>
        <taxon>Laurasiatheria</taxon>
        <taxon>Chiroptera</taxon>
        <taxon>Yangochiroptera</taxon>
        <taxon>Vespertilionidae</taxon>
        <taxon>Myotis</taxon>
    </lineage>
</organism>
<keyword evidence="1" id="KW-0677">Repeat</keyword>
<dbReference type="EMBL" id="KE162802">
    <property type="protein sequence ID" value="EPQ09638.1"/>
    <property type="molecule type" value="Genomic_DNA"/>
</dbReference>
<dbReference type="SMART" id="SM00248">
    <property type="entry name" value="ANK"/>
    <property type="match status" value="1"/>
</dbReference>
<accession>S7PGC0</accession>
<dbReference type="PROSITE" id="PS50297">
    <property type="entry name" value="ANK_REP_REGION"/>
    <property type="match status" value="1"/>
</dbReference>
<name>S7PGC0_MYOBR</name>
<sequence>MRVGAGRGLCSLEFGADLKELLGSTKKINVNFQDPDGFSALHHAALNGNTELITLLLEAQAAVDIKDNKGKAWQGP</sequence>
<gene>
    <name evidence="4" type="ORF">D623_10005616</name>
</gene>
<dbReference type="GO" id="GO:0005737">
    <property type="term" value="C:cytoplasm"/>
    <property type="evidence" value="ECO:0007669"/>
    <property type="project" value="TreeGrafter"/>
</dbReference>
<evidence type="ECO:0000256" key="1">
    <source>
        <dbReference type="ARBA" id="ARBA00022737"/>
    </source>
</evidence>
<evidence type="ECO:0000256" key="3">
    <source>
        <dbReference type="PROSITE-ProRule" id="PRU00023"/>
    </source>
</evidence>
<dbReference type="InterPro" id="IPR036770">
    <property type="entry name" value="Ankyrin_rpt-contain_sf"/>
</dbReference>
<dbReference type="Gene3D" id="1.25.40.20">
    <property type="entry name" value="Ankyrin repeat-containing domain"/>
    <property type="match status" value="1"/>
</dbReference>
<feature type="repeat" description="ANK" evidence="3">
    <location>
        <begin position="36"/>
        <end position="68"/>
    </location>
</feature>
<evidence type="ECO:0000313" key="5">
    <source>
        <dbReference type="Proteomes" id="UP000052978"/>
    </source>
</evidence>
<dbReference type="Proteomes" id="UP000052978">
    <property type="component" value="Unassembled WGS sequence"/>
</dbReference>
<dbReference type="PANTHER" id="PTHR24174:SF11">
    <property type="entry name" value="CASKIN-1"/>
    <property type="match status" value="1"/>
</dbReference>
<dbReference type="SUPFAM" id="SSF48403">
    <property type="entry name" value="Ankyrin repeat"/>
    <property type="match status" value="1"/>
</dbReference>
<keyword evidence="5" id="KW-1185">Reference proteome</keyword>
<evidence type="ECO:0000256" key="2">
    <source>
        <dbReference type="ARBA" id="ARBA00023043"/>
    </source>
</evidence>
<dbReference type="PROSITE" id="PS50088">
    <property type="entry name" value="ANK_REPEAT"/>
    <property type="match status" value="1"/>
</dbReference>